<dbReference type="STRING" id="479431.Namu_3808"/>
<evidence type="ECO:0008006" key="3">
    <source>
        <dbReference type="Google" id="ProtNLM"/>
    </source>
</evidence>
<dbReference type="EMBL" id="CP001737">
    <property type="protein sequence ID" value="ACV80106.1"/>
    <property type="molecule type" value="Genomic_DNA"/>
</dbReference>
<dbReference type="Pfam" id="PF10127">
    <property type="entry name" value="RlaP"/>
    <property type="match status" value="1"/>
</dbReference>
<dbReference type="HOGENOM" id="CLU_1053500_0_0_11"/>
<dbReference type="AlphaFoldDB" id="C8XGA4"/>
<dbReference type="OrthoDB" id="243791at2"/>
<gene>
    <name evidence="1" type="ordered locus">Namu_3808</name>
</gene>
<proteinExistence type="predicted"/>
<evidence type="ECO:0000313" key="2">
    <source>
        <dbReference type="Proteomes" id="UP000002218"/>
    </source>
</evidence>
<organism evidence="1 2">
    <name type="scientific">Nakamurella multipartita (strain ATCC 700099 / DSM 44233 / CIP 104796 / JCM 9543 / NBRC 105858 / Y-104)</name>
    <name type="common">Microsphaera multipartita</name>
    <dbReference type="NCBI Taxonomy" id="479431"/>
    <lineage>
        <taxon>Bacteria</taxon>
        <taxon>Bacillati</taxon>
        <taxon>Actinomycetota</taxon>
        <taxon>Actinomycetes</taxon>
        <taxon>Nakamurellales</taxon>
        <taxon>Nakamurellaceae</taxon>
        <taxon>Nakamurella</taxon>
    </lineage>
</organism>
<dbReference type="KEGG" id="nml:Namu_3808"/>
<accession>C8XGA4</accession>
<protein>
    <recommendedName>
        <fullName evidence="3">Nucleotidyltransferase</fullName>
    </recommendedName>
</protein>
<dbReference type="eggNOG" id="COG3541">
    <property type="taxonomic scope" value="Bacteria"/>
</dbReference>
<reference evidence="1 2" key="2">
    <citation type="journal article" date="2010" name="Stand. Genomic Sci.">
        <title>Complete genome sequence of Nakamurella multipartita type strain (Y-104).</title>
        <authorList>
            <person name="Tice H."/>
            <person name="Mayilraj S."/>
            <person name="Sims D."/>
            <person name="Lapidus A."/>
            <person name="Nolan M."/>
            <person name="Lucas S."/>
            <person name="Glavina Del Rio T."/>
            <person name="Copeland A."/>
            <person name="Cheng J.F."/>
            <person name="Meincke L."/>
            <person name="Bruce D."/>
            <person name="Goodwin L."/>
            <person name="Pitluck S."/>
            <person name="Ivanova N."/>
            <person name="Mavromatis K."/>
            <person name="Ovchinnikova G."/>
            <person name="Pati A."/>
            <person name="Chen A."/>
            <person name="Palaniappan K."/>
            <person name="Land M."/>
            <person name="Hauser L."/>
            <person name="Chang Y.J."/>
            <person name="Jeffries C.D."/>
            <person name="Detter J.C."/>
            <person name="Brettin T."/>
            <person name="Rohde M."/>
            <person name="Goker M."/>
            <person name="Bristow J."/>
            <person name="Eisen J.A."/>
            <person name="Markowitz V."/>
            <person name="Hugenholtz P."/>
            <person name="Kyrpides N.C."/>
            <person name="Klenk H.P."/>
            <person name="Chen F."/>
        </authorList>
    </citation>
    <scope>NUCLEOTIDE SEQUENCE [LARGE SCALE GENOMIC DNA]</scope>
    <source>
        <strain evidence="2">ATCC 700099 / DSM 44233 / CIP 104796 / JCM 9543 / NBRC 105858 / Y-104</strain>
    </source>
</reference>
<dbReference type="PANTHER" id="PTHR34817:SF1">
    <property type="entry name" value="NUCLEOTIDYLTRANSFERASE"/>
    <property type="match status" value="1"/>
</dbReference>
<name>C8XGA4_NAKMY</name>
<reference evidence="2" key="1">
    <citation type="submission" date="2009-09" db="EMBL/GenBank/DDBJ databases">
        <title>The complete genome of Nakamurella multipartita DSM 44233.</title>
        <authorList>
            <consortium name="US DOE Joint Genome Institute (JGI-PGF)"/>
            <person name="Lucas S."/>
            <person name="Copeland A."/>
            <person name="Lapidus A."/>
            <person name="Glavina del Rio T."/>
            <person name="Dalin E."/>
            <person name="Tice H."/>
            <person name="Bruce D."/>
            <person name="Goodwin L."/>
            <person name="Pitluck S."/>
            <person name="Kyrpides N."/>
            <person name="Mavromatis K."/>
            <person name="Ivanova N."/>
            <person name="Ovchinnikova G."/>
            <person name="Sims D."/>
            <person name="Meincke L."/>
            <person name="Brettin T."/>
            <person name="Detter J.C."/>
            <person name="Han C."/>
            <person name="Larimer F."/>
            <person name="Land M."/>
            <person name="Hauser L."/>
            <person name="Markowitz V."/>
            <person name="Cheng J.-F."/>
            <person name="Hugenholtz P."/>
            <person name="Woyke T."/>
            <person name="Wu D."/>
            <person name="Klenk H.-P."/>
            <person name="Eisen J.A."/>
        </authorList>
    </citation>
    <scope>NUCLEOTIDE SEQUENCE [LARGE SCALE GENOMIC DNA]</scope>
    <source>
        <strain evidence="2">ATCC 700099 / DSM 44233 / CIP 104796 / JCM 9543 / NBRC 105858 / Y-104</strain>
    </source>
</reference>
<dbReference type="InParanoid" id="C8XGA4"/>
<dbReference type="InterPro" id="IPR018775">
    <property type="entry name" value="RlaP"/>
</dbReference>
<dbReference type="RefSeq" id="WP_015748933.1">
    <property type="nucleotide sequence ID" value="NC_013235.1"/>
</dbReference>
<keyword evidence="2" id="KW-1185">Reference proteome</keyword>
<dbReference type="PANTHER" id="PTHR34817">
    <property type="entry name" value="NUCLEOTIDYLTRANSFERASE"/>
    <property type="match status" value="1"/>
</dbReference>
<dbReference type="Proteomes" id="UP000002218">
    <property type="component" value="Chromosome"/>
</dbReference>
<evidence type="ECO:0000313" key="1">
    <source>
        <dbReference type="EMBL" id="ACV80106.1"/>
    </source>
</evidence>
<sequence length="266" mass="29289">MNDQRTGVSYGPREVALANEILRSVVGSGVHGVAILGTDDHDEMGVFVEPRAHVYGVRPALDQHVWRTRAEGERSRPGDTDLVIYSLRRYLRLAAKGNPTALLPLFAPASDVLVLTEIGASLRAVRSAFLSQDAVRRFLGYMGRQHERMRLDGQGRPELIERDGWDTKFGAHALRLALQGWELAATGQLTLPLPAAERHQVLAVKRGDRGRDEVSAAIVDLARRTLAALDSGRCPLPAHADLAVIDRWSVQAHERHWLGEATRLSA</sequence>